<feature type="compositionally biased region" description="Basic and acidic residues" evidence="1">
    <location>
        <begin position="81"/>
        <end position="105"/>
    </location>
</feature>
<feature type="compositionally biased region" description="Basic and acidic residues" evidence="1">
    <location>
        <begin position="8"/>
        <end position="22"/>
    </location>
</feature>
<evidence type="ECO:0000313" key="2">
    <source>
        <dbReference type="EMBL" id="CAB5034939.1"/>
    </source>
</evidence>
<reference evidence="2" key="1">
    <citation type="submission" date="2020-05" db="EMBL/GenBank/DDBJ databases">
        <authorList>
            <person name="Chiriac C."/>
            <person name="Salcher M."/>
            <person name="Ghai R."/>
            <person name="Kavagutti S V."/>
        </authorList>
    </citation>
    <scope>NUCLEOTIDE SEQUENCE</scope>
</reference>
<dbReference type="EMBL" id="CAFBPX010000119">
    <property type="protein sequence ID" value="CAB5034939.1"/>
    <property type="molecule type" value="Genomic_DNA"/>
</dbReference>
<sequence>MSPNPRASSDEEMVRHEEELAAREAGAIGGRADEGDPAMKAVNEAGGGESEGFEQSEAALIENASHGNERSTTEVFGLQGKPEDDRAKAPCGEADHEKSSERRDS</sequence>
<feature type="region of interest" description="Disordered" evidence="1">
    <location>
        <begin position="1"/>
        <end position="105"/>
    </location>
</feature>
<gene>
    <name evidence="2" type="ORF">UFOPK4175_00735</name>
</gene>
<protein>
    <submittedName>
        <fullName evidence="2">Unannotated protein</fullName>
    </submittedName>
</protein>
<accession>A0A6J7S1S2</accession>
<proteinExistence type="predicted"/>
<evidence type="ECO:0000256" key="1">
    <source>
        <dbReference type="SAM" id="MobiDB-lite"/>
    </source>
</evidence>
<organism evidence="2">
    <name type="scientific">freshwater metagenome</name>
    <dbReference type="NCBI Taxonomy" id="449393"/>
    <lineage>
        <taxon>unclassified sequences</taxon>
        <taxon>metagenomes</taxon>
        <taxon>ecological metagenomes</taxon>
    </lineage>
</organism>
<dbReference type="AlphaFoldDB" id="A0A6J7S1S2"/>
<name>A0A6J7S1S2_9ZZZZ</name>